<evidence type="ECO:0000313" key="2">
    <source>
        <dbReference type="Proteomes" id="UP001204798"/>
    </source>
</evidence>
<accession>A0ABT2ENP2</accession>
<sequence length="250" mass="29258">MVRIGTSGWVYPHWRERFYPSSLPTKRWLSFYAQHFDTVEVNNSFYRLPKRETFEQWRKETPDNFVFAVKGSRFITHMKKLKEVSEALVRFFSAVDGLGEKLTVVLWQLPPNLKADAERLDAFFRILSRHCAHAVEFRHPSWWQDKGVLKVLERHEVAHCVPIAPPFPKELAHMVTAPLVYLRFHGWNGLYAGFFPDDELAWWAEQITNWQKQGLTVFAYFNNDVNAYAVVNAKTLKAMVAQLVLTEKIS</sequence>
<reference evidence="1 2" key="1">
    <citation type="submission" date="2022-08" db="EMBL/GenBank/DDBJ databases">
        <title>Bacterial and archaeal communities from various locations to study Microbial Dark Matter (Phase II).</title>
        <authorList>
            <person name="Stepanauskas R."/>
        </authorList>
    </citation>
    <scope>NUCLEOTIDE SEQUENCE [LARGE SCALE GENOMIC DNA]</scope>
    <source>
        <strain evidence="1 2">PD1</strain>
    </source>
</reference>
<comment type="caution">
    <text evidence="1">The sequence shown here is derived from an EMBL/GenBank/DDBJ whole genome shotgun (WGS) entry which is preliminary data.</text>
</comment>
<dbReference type="Proteomes" id="UP001204798">
    <property type="component" value="Unassembled WGS sequence"/>
</dbReference>
<evidence type="ECO:0000313" key="1">
    <source>
        <dbReference type="EMBL" id="MCS3919583.1"/>
    </source>
</evidence>
<organism evidence="1 2">
    <name type="scientific">Candidatus Fervidibacter sacchari</name>
    <dbReference type="NCBI Taxonomy" id="1448929"/>
    <lineage>
        <taxon>Bacteria</taxon>
        <taxon>Candidatus Fervidibacterota</taxon>
        <taxon>Candidatus Fervidibacter</taxon>
    </lineage>
</organism>
<protein>
    <submittedName>
        <fullName evidence="1">Uncharacterized protein YecE (DUF72 family)</fullName>
    </submittedName>
</protein>
<dbReference type="Pfam" id="PF01904">
    <property type="entry name" value="DUF72"/>
    <property type="match status" value="1"/>
</dbReference>
<gene>
    <name evidence="1" type="ORF">M2350_001996</name>
</gene>
<dbReference type="Gene3D" id="3.20.20.410">
    <property type="entry name" value="Protein of unknown function UPF0759"/>
    <property type="match status" value="1"/>
</dbReference>
<dbReference type="PANTHER" id="PTHR30348:SF4">
    <property type="entry name" value="DUF72 DOMAIN-CONTAINING PROTEIN"/>
    <property type="match status" value="1"/>
</dbReference>
<dbReference type="PANTHER" id="PTHR30348">
    <property type="entry name" value="UNCHARACTERIZED PROTEIN YECE"/>
    <property type="match status" value="1"/>
</dbReference>
<keyword evidence="2" id="KW-1185">Reference proteome</keyword>
<proteinExistence type="predicted"/>
<dbReference type="RefSeq" id="WP_259096146.1">
    <property type="nucleotide sequence ID" value="NZ_CP130454.1"/>
</dbReference>
<dbReference type="InterPro" id="IPR036520">
    <property type="entry name" value="UPF0759_sf"/>
</dbReference>
<name>A0ABT2ENP2_9BACT</name>
<dbReference type="EMBL" id="JANUCP010000003">
    <property type="protein sequence ID" value="MCS3919583.1"/>
    <property type="molecule type" value="Genomic_DNA"/>
</dbReference>
<dbReference type="SUPFAM" id="SSF117396">
    <property type="entry name" value="TM1631-like"/>
    <property type="match status" value="1"/>
</dbReference>
<dbReference type="InterPro" id="IPR002763">
    <property type="entry name" value="DUF72"/>
</dbReference>